<reference evidence="11 12" key="1">
    <citation type="submission" date="2020-08" db="EMBL/GenBank/DDBJ databases">
        <title>Genome sequence of Acidovorax monticola KACC 19171T.</title>
        <authorList>
            <person name="Hyun D.-W."/>
            <person name="Bae J.-W."/>
        </authorList>
    </citation>
    <scope>NUCLEOTIDE SEQUENCE [LARGE SCALE GENOMIC DNA]</scope>
    <source>
        <strain evidence="11 12">KACC 19171</strain>
    </source>
</reference>
<keyword evidence="7 11" id="KW-0067">ATP-binding</keyword>
<dbReference type="Gene3D" id="1.20.5.1930">
    <property type="match status" value="1"/>
</dbReference>
<feature type="domain" description="Histidine kinase/HSP90-like ATPase" evidence="10">
    <location>
        <begin position="178"/>
        <end position="272"/>
    </location>
</feature>
<dbReference type="GO" id="GO:0005524">
    <property type="term" value="F:ATP binding"/>
    <property type="evidence" value="ECO:0007669"/>
    <property type="project" value="UniProtKB-KW"/>
</dbReference>
<keyword evidence="9" id="KW-1133">Transmembrane helix</keyword>
<dbReference type="Gene3D" id="3.30.565.10">
    <property type="entry name" value="Histidine kinase-like ATPase, C-terminal domain"/>
    <property type="match status" value="1"/>
</dbReference>
<dbReference type="AlphaFoldDB" id="A0A7H0HHJ5"/>
<dbReference type="EMBL" id="CP060790">
    <property type="protein sequence ID" value="QNP60011.1"/>
    <property type="molecule type" value="Genomic_DNA"/>
</dbReference>
<gene>
    <name evidence="11" type="ORF">H9L24_03440</name>
</gene>
<keyword evidence="6" id="KW-0418">Kinase</keyword>
<evidence type="ECO:0000259" key="10">
    <source>
        <dbReference type="SMART" id="SM00387"/>
    </source>
</evidence>
<evidence type="ECO:0000256" key="4">
    <source>
        <dbReference type="ARBA" id="ARBA00022679"/>
    </source>
</evidence>
<evidence type="ECO:0000256" key="6">
    <source>
        <dbReference type="ARBA" id="ARBA00022777"/>
    </source>
</evidence>
<dbReference type="SUPFAM" id="SSF55874">
    <property type="entry name" value="ATPase domain of HSP90 chaperone/DNA topoisomerase II/histidine kinase"/>
    <property type="match status" value="1"/>
</dbReference>
<dbReference type="GO" id="GO:0046983">
    <property type="term" value="F:protein dimerization activity"/>
    <property type="evidence" value="ECO:0007669"/>
    <property type="project" value="InterPro"/>
</dbReference>
<keyword evidence="5" id="KW-0547">Nucleotide-binding</keyword>
<dbReference type="SMART" id="SM00387">
    <property type="entry name" value="HATPase_c"/>
    <property type="match status" value="1"/>
</dbReference>
<keyword evidence="9" id="KW-0812">Transmembrane</keyword>
<evidence type="ECO:0000256" key="1">
    <source>
        <dbReference type="ARBA" id="ARBA00000085"/>
    </source>
</evidence>
<dbReference type="PANTHER" id="PTHR24421:SF10">
    <property type="entry name" value="NITRATE_NITRITE SENSOR PROTEIN NARQ"/>
    <property type="match status" value="1"/>
</dbReference>
<evidence type="ECO:0000256" key="2">
    <source>
        <dbReference type="ARBA" id="ARBA00012438"/>
    </source>
</evidence>
<comment type="catalytic activity">
    <reaction evidence="1">
        <text>ATP + protein L-histidine = ADP + protein N-phospho-L-histidine.</text>
        <dbReference type="EC" id="2.7.13.3"/>
    </reaction>
</comment>
<dbReference type="KEGG" id="amon:H9L24_03440"/>
<keyword evidence="9" id="KW-0472">Membrane</keyword>
<evidence type="ECO:0000313" key="11">
    <source>
        <dbReference type="EMBL" id="QNP60011.1"/>
    </source>
</evidence>
<evidence type="ECO:0000256" key="9">
    <source>
        <dbReference type="SAM" id="Phobius"/>
    </source>
</evidence>
<evidence type="ECO:0000256" key="7">
    <source>
        <dbReference type="ARBA" id="ARBA00022840"/>
    </source>
</evidence>
<dbReference type="GO" id="GO:0000155">
    <property type="term" value="F:phosphorelay sensor kinase activity"/>
    <property type="evidence" value="ECO:0007669"/>
    <property type="project" value="InterPro"/>
</dbReference>
<evidence type="ECO:0000256" key="5">
    <source>
        <dbReference type="ARBA" id="ARBA00022741"/>
    </source>
</evidence>
<dbReference type="InterPro" id="IPR036890">
    <property type="entry name" value="HATPase_C_sf"/>
</dbReference>
<dbReference type="Pfam" id="PF02518">
    <property type="entry name" value="HATPase_c"/>
    <property type="match status" value="1"/>
</dbReference>
<evidence type="ECO:0000256" key="8">
    <source>
        <dbReference type="ARBA" id="ARBA00023012"/>
    </source>
</evidence>
<dbReference type="CDD" id="cd16917">
    <property type="entry name" value="HATPase_UhpB-NarQ-NarX-like"/>
    <property type="match status" value="1"/>
</dbReference>
<dbReference type="Proteomes" id="UP000516057">
    <property type="component" value="Chromosome"/>
</dbReference>
<dbReference type="Pfam" id="PF07730">
    <property type="entry name" value="HisKA_3"/>
    <property type="match status" value="1"/>
</dbReference>
<dbReference type="EC" id="2.7.13.3" evidence="2"/>
<dbReference type="InterPro" id="IPR050482">
    <property type="entry name" value="Sensor_HK_TwoCompSys"/>
</dbReference>
<dbReference type="GO" id="GO:0016020">
    <property type="term" value="C:membrane"/>
    <property type="evidence" value="ECO:0007669"/>
    <property type="project" value="InterPro"/>
</dbReference>
<keyword evidence="3" id="KW-0597">Phosphoprotein</keyword>
<feature type="transmembrane region" description="Helical" evidence="9">
    <location>
        <begin position="44"/>
        <end position="65"/>
    </location>
</feature>
<sequence>MPVSRPLLFVLACLAVWAVHLGLHLANAYALWPLDGVGHRYGALVELLLILVLGALLAMLLPRALRWRTRRSARPSAELQQERQRIARDLHDHVGSQLVNAMALLDAQVPPQRDALRLLEQCLLDLRLVVDSMEGCDDTLTGRLARLRHRMLPVLQRRGVAMDWSVDCLEGMPAPQGEAAQHLSAIVQEALSNVLQHAQARKVAVRLACEGPHWCLEVRDDGVGGAPEEGAPAAGHGIPGMRRRAQLAGGRLSVLRPPEGGTCVRVLVPHAGAMARHGPVLPRGASAE</sequence>
<name>A0A7H0HHJ5_9BURK</name>
<keyword evidence="12" id="KW-1185">Reference proteome</keyword>
<protein>
    <recommendedName>
        <fullName evidence="2">histidine kinase</fullName>
        <ecNumber evidence="2">2.7.13.3</ecNumber>
    </recommendedName>
</protein>
<dbReference type="InterPro" id="IPR011712">
    <property type="entry name" value="Sig_transdc_His_kin_sub3_dim/P"/>
</dbReference>
<dbReference type="InterPro" id="IPR003594">
    <property type="entry name" value="HATPase_dom"/>
</dbReference>
<keyword evidence="4" id="KW-0808">Transferase</keyword>
<keyword evidence="8" id="KW-0902">Two-component regulatory system</keyword>
<evidence type="ECO:0000313" key="12">
    <source>
        <dbReference type="Proteomes" id="UP000516057"/>
    </source>
</evidence>
<organism evidence="11 12">
    <name type="scientific">Paenacidovorax monticola</name>
    <dbReference type="NCBI Taxonomy" id="1926868"/>
    <lineage>
        <taxon>Bacteria</taxon>
        <taxon>Pseudomonadati</taxon>
        <taxon>Pseudomonadota</taxon>
        <taxon>Betaproteobacteria</taxon>
        <taxon>Burkholderiales</taxon>
        <taxon>Comamonadaceae</taxon>
        <taxon>Paenacidovorax</taxon>
    </lineage>
</organism>
<accession>A0A7H0HHJ5</accession>
<evidence type="ECO:0000256" key="3">
    <source>
        <dbReference type="ARBA" id="ARBA00022553"/>
    </source>
</evidence>
<proteinExistence type="predicted"/>
<dbReference type="PANTHER" id="PTHR24421">
    <property type="entry name" value="NITRATE/NITRITE SENSOR PROTEIN NARX-RELATED"/>
    <property type="match status" value="1"/>
</dbReference>